<protein>
    <recommendedName>
        <fullName evidence="2">RNase H type-1 domain-containing protein</fullName>
    </recommendedName>
</protein>
<gene>
    <name evidence="3" type="ORF">PIB30_106855</name>
</gene>
<proteinExistence type="predicted"/>
<dbReference type="InterPro" id="IPR036397">
    <property type="entry name" value="RNaseH_sf"/>
</dbReference>
<dbReference type="InterPro" id="IPR002156">
    <property type="entry name" value="RNaseH_domain"/>
</dbReference>
<dbReference type="Pfam" id="PF13456">
    <property type="entry name" value="RVT_3"/>
    <property type="match status" value="1"/>
</dbReference>
<reference evidence="3 4" key="1">
    <citation type="journal article" date="2023" name="Plants (Basel)">
        <title>Bridging the Gap: Combining Genomics and Transcriptomics Approaches to Understand Stylosanthes scabra, an Orphan Legume from the Brazilian Caatinga.</title>
        <authorList>
            <person name="Ferreira-Neto J.R.C."/>
            <person name="da Silva M.D."/>
            <person name="Binneck E."/>
            <person name="de Melo N.F."/>
            <person name="da Silva R.H."/>
            <person name="de Melo A.L.T.M."/>
            <person name="Pandolfi V."/>
            <person name="Bustamante F.O."/>
            <person name="Brasileiro-Vidal A.C."/>
            <person name="Benko-Iseppon A.M."/>
        </authorList>
    </citation>
    <scope>NUCLEOTIDE SEQUENCE [LARGE SCALE GENOMIC DNA]</scope>
    <source>
        <tissue evidence="3">Leaves</tissue>
    </source>
</reference>
<evidence type="ECO:0000313" key="3">
    <source>
        <dbReference type="EMBL" id="MED6226760.1"/>
    </source>
</evidence>
<feature type="domain" description="RNase H type-1" evidence="2">
    <location>
        <begin position="116"/>
        <end position="225"/>
    </location>
</feature>
<sequence length="257" mass="29827">MILAIPRVGVEMSMILIFIPLGMSMLGFVNVNFNGMRMAIGYGFDVSVFRRRDCSRARNVWQHLKLSHNRVNFCSWIMLGMKNNAYLFFVRVWWLWRDRNNDVFNNLDENVLCDIEKTPGFGCVIRNLDDTWIRGCSDSIPYANVLCCEVFSIWRGLVLTWEADFHNILCETDCLEVYSLIYDNYSTRSCNVVDLFDKVRDILRWRWNAKVILIQRSADNAADTVTRVVAHSESSHVKIIQPSLELCAIMQQDLSSS</sequence>
<comment type="caution">
    <text evidence="3">The sequence shown here is derived from an EMBL/GenBank/DDBJ whole genome shotgun (WGS) entry which is preliminary data.</text>
</comment>
<dbReference type="EMBL" id="JASCZI010276212">
    <property type="protein sequence ID" value="MED6226760.1"/>
    <property type="molecule type" value="Genomic_DNA"/>
</dbReference>
<dbReference type="PANTHER" id="PTHR47723">
    <property type="entry name" value="OS05G0353850 PROTEIN"/>
    <property type="match status" value="1"/>
</dbReference>
<feature type="transmembrane region" description="Helical" evidence="1">
    <location>
        <begin position="12"/>
        <end position="33"/>
    </location>
</feature>
<dbReference type="PANTHER" id="PTHR47723:SF19">
    <property type="entry name" value="POLYNUCLEOTIDYL TRANSFERASE, RIBONUCLEASE H-LIKE SUPERFAMILY PROTEIN"/>
    <property type="match status" value="1"/>
</dbReference>
<name>A0ABU6ZXI9_9FABA</name>
<dbReference type="InterPro" id="IPR044730">
    <property type="entry name" value="RNase_H-like_dom_plant"/>
</dbReference>
<keyword evidence="1" id="KW-0472">Membrane</keyword>
<dbReference type="Gene3D" id="3.30.420.10">
    <property type="entry name" value="Ribonuclease H-like superfamily/Ribonuclease H"/>
    <property type="match status" value="1"/>
</dbReference>
<evidence type="ECO:0000256" key="1">
    <source>
        <dbReference type="SAM" id="Phobius"/>
    </source>
</evidence>
<evidence type="ECO:0000259" key="2">
    <source>
        <dbReference type="Pfam" id="PF13456"/>
    </source>
</evidence>
<dbReference type="Proteomes" id="UP001341840">
    <property type="component" value="Unassembled WGS sequence"/>
</dbReference>
<evidence type="ECO:0000313" key="4">
    <source>
        <dbReference type="Proteomes" id="UP001341840"/>
    </source>
</evidence>
<keyword evidence="1" id="KW-0812">Transmembrane</keyword>
<organism evidence="3 4">
    <name type="scientific">Stylosanthes scabra</name>
    <dbReference type="NCBI Taxonomy" id="79078"/>
    <lineage>
        <taxon>Eukaryota</taxon>
        <taxon>Viridiplantae</taxon>
        <taxon>Streptophyta</taxon>
        <taxon>Embryophyta</taxon>
        <taxon>Tracheophyta</taxon>
        <taxon>Spermatophyta</taxon>
        <taxon>Magnoliopsida</taxon>
        <taxon>eudicotyledons</taxon>
        <taxon>Gunneridae</taxon>
        <taxon>Pentapetalae</taxon>
        <taxon>rosids</taxon>
        <taxon>fabids</taxon>
        <taxon>Fabales</taxon>
        <taxon>Fabaceae</taxon>
        <taxon>Papilionoideae</taxon>
        <taxon>50 kb inversion clade</taxon>
        <taxon>dalbergioids sensu lato</taxon>
        <taxon>Dalbergieae</taxon>
        <taxon>Pterocarpus clade</taxon>
        <taxon>Stylosanthes</taxon>
    </lineage>
</organism>
<keyword evidence="1" id="KW-1133">Transmembrane helix</keyword>
<dbReference type="InterPro" id="IPR053151">
    <property type="entry name" value="RNase_H-like"/>
</dbReference>
<keyword evidence="4" id="KW-1185">Reference proteome</keyword>
<accession>A0ABU6ZXI9</accession>
<feature type="transmembrane region" description="Helical" evidence="1">
    <location>
        <begin position="73"/>
        <end position="96"/>
    </location>
</feature>
<dbReference type="CDD" id="cd06222">
    <property type="entry name" value="RNase_H_like"/>
    <property type="match status" value="1"/>
</dbReference>